<dbReference type="PANTHER" id="PTHR13931:SF2">
    <property type="entry name" value="UBIQUITIN CONJUGATION FACTOR E4 B"/>
    <property type="match status" value="1"/>
</dbReference>
<dbReference type="OrthoDB" id="1926878at2759"/>
<evidence type="ECO:0000256" key="6">
    <source>
        <dbReference type="SAM" id="MobiDB-lite"/>
    </source>
</evidence>
<comment type="pathway">
    <text evidence="2">Protein modification; protein ubiquitination.</text>
</comment>
<dbReference type="SMART" id="SM00212">
    <property type="entry name" value="UBCc"/>
    <property type="match status" value="1"/>
</dbReference>
<feature type="region of interest" description="Disordered" evidence="6">
    <location>
        <begin position="382"/>
        <end position="440"/>
    </location>
</feature>
<dbReference type="Gene3D" id="1.20.1070.10">
    <property type="entry name" value="Rhodopsin 7-helix transmembrane proteins"/>
    <property type="match status" value="1"/>
</dbReference>
<dbReference type="PROSITE" id="PS00018">
    <property type="entry name" value="EF_HAND_1"/>
    <property type="match status" value="1"/>
</dbReference>
<keyword evidence="7" id="KW-0812">Transmembrane</keyword>
<dbReference type="SUPFAM" id="SSF54495">
    <property type="entry name" value="UBC-like"/>
    <property type="match status" value="1"/>
</dbReference>
<dbReference type="InterPro" id="IPR000608">
    <property type="entry name" value="UBC"/>
</dbReference>
<evidence type="ECO:0000256" key="2">
    <source>
        <dbReference type="ARBA" id="ARBA00004906"/>
    </source>
</evidence>
<dbReference type="STRING" id="400727.A0A2T7PX92"/>
<accession>A0A2T7PX92</accession>
<dbReference type="GO" id="GO:0000151">
    <property type="term" value="C:ubiquitin ligase complex"/>
    <property type="evidence" value="ECO:0007669"/>
    <property type="project" value="InterPro"/>
</dbReference>
<organism evidence="9 10">
    <name type="scientific">Pomacea canaliculata</name>
    <name type="common">Golden apple snail</name>
    <dbReference type="NCBI Taxonomy" id="400727"/>
    <lineage>
        <taxon>Eukaryota</taxon>
        <taxon>Metazoa</taxon>
        <taxon>Spiralia</taxon>
        <taxon>Lophotrochozoa</taxon>
        <taxon>Mollusca</taxon>
        <taxon>Gastropoda</taxon>
        <taxon>Caenogastropoda</taxon>
        <taxon>Architaenioglossa</taxon>
        <taxon>Ampullarioidea</taxon>
        <taxon>Ampullariidae</taxon>
        <taxon>Pomacea</taxon>
    </lineage>
</organism>
<dbReference type="Pfam" id="PF00179">
    <property type="entry name" value="UQ_con"/>
    <property type="match status" value="1"/>
</dbReference>
<dbReference type="InterPro" id="IPR016135">
    <property type="entry name" value="UBQ-conjugating_enzyme/RWD"/>
</dbReference>
<feature type="domain" description="UBC core" evidence="8">
    <location>
        <begin position="1399"/>
        <end position="1567"/>
    </location>
</feature>
<keyword evidence="7" id="KW-0472">Membrane</keyword>
<keyword evidence="5" id="KW-0539">Nucleus</keyword>
<feature type="transmembrane region" description="Helical" evidence="7">
    <location>
        <begin position="125"/>
        <end position="147"/>
    </location>
</feature>
<dbReference type="CDD" id="cd23810">
    <property type="entry name" value="UBCc_BIRC6"/>
    <property type="match status" value="1"/>
</dbReference>
<evidence type="ECO:0000256" key="3">
    <source>
        <dbReference type="ARBA" id="ARBA00022679"/>
    </source>
</evidence>
<dbReference type="Gene3D" id="3.10.110.10">
    <property type="entry name" value="Ubiquitin Conjugating Enzyme"/>
    <property type="match status" value="1"/>
</dbReference>
<gene>
    <name evidence="9" type="ORF">C0Q70_00652</name>
</gene>
<evidence type="ECO:0000256" key="5">
    <source>
        <dbReference type="ARBA" id="ARBA00023242"/>
    </source>
</evidence>
<feature type="region of interest" description="Disordered" evidence="6">
    <location>
        <begin position="243"/>
        <end position="268"/>
    </location>
</feature>
<protein>
    <recommendedName>
        <fullName evidence="8">UBC core domain-containing protein</fullName>
    </recommendedName>
</protein>
<feature type="region of interest" description="Disordered" evidence="6">
    <location>
        <begin position="340"/>
        <end position="367"/>
    </location>
</feature>
<proteinExistence type="predicted"/>
<dbReference type="EMBL" id="PZQS01000001">
    <property type="protein sequence ID" value="PVD38042.1"/>
    <property type="molecule type" value="Genomic_DNA"/>
</dbReference>
<dbReference type="InterPro" id="IPR045132">
    <property type="entry name" value="UBE4"/>
</dbReference>
<keyword evidence="10" id="KW-1185">Reference proteome</keyword>
<evidence type="ECO:0000313" key="9">
    <source>
        <dbReference type="EMBL" id="PVD38042.1"/>
    </source>
</evidence>
<dbReference type="GO" id="GO:0000209">
    <property type="term" value="P:protein polyubiquitination"/>
    <property type="evidence" value="ECO:0007669"/>
    <property type="project" value="TreeGrafter"/>
</dbReference>
<evidence type="ECO:0000256" key="7">
    <source>
        <dbReference type="SAM" id="Phobius"/>
    </source>
</evidence>
<comment type="subcellular location">
    <subcellularLocation>
        <location evidence="1">Nucleus</location>
    </subcellularLocation>
</comment>
<dbReference type="GO" id="GO:0036503">
    <property type="term" value="P:ERAD pathway"/>
    <property type="evidence" value="ECO:0007669"/>
    <property type="project" value="InterPro"/>
</dbReference>
<dbReference type="SUPFAM" id="SSF81321">
    <property type="entry name" value="Family A G protein-coupled receptor-like"/>
    <property type="match status" value="1"/>
</dbReference>
<keyword evidence="3" id="KW-0808">Transferase</keyword>
<sequence length="1645" mass="183561">MKVYTWIDASIYSFIPFCTLLVLRKSRQFSQQFTHRRRHLQGGRSISWSQDLRAEVERGASESSMHTIDSDINIIINSPGEMTVATPGNGATYSLASPSPMTPTARTKVSNAGSVRMARNTNITVMLLLVSLTFLLLTSPVVIVLLYKRYYWLPTRDEEKAKVRLVHAFVDNLMYTNHAVNFLLYCISGRRFRMEFKRTVVDSLSKYDINDDGILSQEEINVAQPHIQKLLDRYAELKAQEDLKQENADETRSPASQNAHISDHDDDDGVEIEVEDDMEVKEDVKEDIKSANKLSYFAAGLATLITVIYLSHKWRSTQQQRIQEEADLHALRREAWLSRMSKGQHQSVPPSSSLQESSTGEVSETLVSSTSSSVKSVMAAAKNNSVQKTNGVPEGISKDQSFAPQKSAKGSLLSSESSKNGAAKGSKITHSGQIPIAKSSGDFQNEVNNITMPSEQDSFVKKIELKSSDVPLPAAPKEKTSDKEKTIKFLEDVLSCTVILEKEDKIRTRFSLKKLTVAGSQFPCTVGEVHQKMAAVVHHVFVKQINKCAGAVSLPAEDLWSSDGKFSLESFEAAQFLPRLVGAAKDGIFVSQSMLTDLLMPREGQYLLLSLFQAGGSLLTRTKRLDELVLCEGTTLNALELLATNPHCGGLLSILLDKEIREAAKHSLGNYFEHNSVLAPLLSLSTIPTTGAQRTFVPHPSASIPFKSLRSYPRLTSDDISSVESMIQRGIHKTQQIVYAALKRVVSNKTTREIGLAWMASVVGLNELRTAAVLQDSSDIQPGCSDGFMLNLCAVLLEFFLPISSDNEKLLKVDLSYSSSSACRLNYDFETCLAGGQIVCEKGQERRLGILPPELQGQQTFITECFHLTQRALSVGIIPAIKHYNNMHRFFSSQTKVVQGTEQEEVVKNMHLLVTVVWDTCLLDTELARNITIFYISQARLLLEVIKTEEKRLDDPEMVACAQRKALSVVPEFCVKDMAQWFRFLAGHVLRLHPNTVKGLDLVAFVDCCVMLLERPDLMPGPIPASQTVSALLSFLGTKAQNGPIMRGGWGSGVMSDLEAMVHTCPSVQEKLGPALLRTYVSVDVVEGLDVDKDTFDKYGARVEIGELLKRLWFRIDCRSSIIRQCGTELFQSFLNAILDTLLYMLHDSLSRLANVKKIEALKANNKDWSALTPGQQAEKERFLRNEESVGTGFMHQAKTTLNLLDLITQSEKVSHCFTQQPLASRAASTINGFLESLCGAKAKDFKVKNMAKYNFNPGELLSTIVNIIVRVTMQDHSVHNGYLVSMVKDPDFELHNVEKALSVIQEKGLGGEAVVSQMSDLVRQMKTLMEENNSTAPVTSQGDEEGNWMEAFVDTEVDHDALEKDYVTTMQNERFSSAKLQESHSFHGNLQALEPRSPKVKALMKEMKQLQQNLPVHADASIFVLQDEERMDVMRALITGPTGTPYSLGCFCFDIYFPTNYPNVPPLVKIITTGKGTVRFNPNLYADGKVCLSLLGTWHAGDASEKWNPSASSLYQVLVSIQSMILTPDPVFNEPGYERLKDTEEGEIQSRQYNWKLHLNTLRHAVLGQLREPPPGFERLIGWHFALQREALLKQCAQWVHGCEDQDLLKRMRQTADNIFEELMRLDVDFSVKDEDTSDDKEEE</sequence>
<evidence type="ECO:0000259" key="8">
    <source>
        <dbReference type="PROSITE" id="PS50127"/>
    </source>
</evidence>
<feature type="transmembrane region" description="Helical" evidence="7">
    <location>
        <begin position="167"/>
        <end position="188"/>
    </location>
</feature>
<keyword evidence="7" id="KW-1133">Transmembrane helix</keyword>
<feature type="compositionally biased region" description="Low complexity" evidence="6">
    <location>
        <begin position="346"/>
        <end position="367"/>
    </location>
</feature>
<feature type="transmembrane region" description="Helical" evidence="7">
    <location>
        <begin position="294"/>
        <end position="312"/>
    </location>
</feature>
<feature type="transmembrane region" description="Helical" evidence="7">
    <location>
        <begin position="6"/>
        <end position="23"/>
    </location>
</feature>
<feature type="compositionally biased region" description="Basic and acidic residues" evidence="6">
    <location>
        <begin position="243"/>
        <end position="252"/>
    </location>
</feature>
<keyword evidence="4" id="KW-0833">Ubl conjugation pathway</keyword>
<dbReference type="InterPro" id="IPR019474">
    <property type="entry name" value="Ub_conjug_fac_E4_core"/>
</dbReference>
<dbReference type="GO" id="GO:0006511">
    <property type="term" value="P:ubiquitin-dependent protein catabolic process"/>
    <property type="evidence" value="ECO:0007669"/>
    <property type="project" value="InterPro"/>
</dbReference>
<reference evidence="9 10" key="1">
    <citation type="submission" date="2018-04" db="EMBL/GenBank/DDBJ databases">
        <title>The genome of golden apple snail Pomacea canaliculata provides insight into stress tolerance and invasive adaptation.</title>
        <authorList>
            <person name="Liu C."/>
            <person name="Liu B."/>
            <person name="Ren Y."/>
            <person name="Zhang Y."/>
            <person name="Wang H."/>
            <person name="Li S."/>
            <person name="Jiang F."/>
            <person name="Yin L."/>
            <person name="Zhang G."/>
            <person name="Qian W."/>
            <person name="Fan W."/>
        </authorList>
    </citation>
    <scope>NUCLEOTIDE SEQUENCE [LARGE SCALE GENOMIC DNA]</scope>
    <source>
        <strain evidence="9">SZHN2017</strain>
        <tissue evidence="9">Muscle</tissue>
    </source>
</reference>
<comment type="caution">
    <text evidence="9">The sequence shown here is derived from an EMBL/GenBank/DDBJ whole genome shotgun (WGS) entry which is preliminary data.</text>
</comment>
<dbReference type="InterPro" id="IPR018247">
    <property type="entry name" value="EF_Hand_1_Ca_BS"/>
</dbReference>
<name>A0A2T7PX92_POMCA</name>
<dbReference type="PROSITE" id="PS50127">
    <property type="entry name" value="UBC_2"/>
    <property type="match status" value="1"/>
</dbReference>
<dbReference type="GO" id="GO:0005634">
    <property type="term" value="C:nucleus"/>
    <property type="evidence" value="ECO:0007669"/>
    <property type="project" value="UniProtKB-SubCell"/>
</dbReference>
<dbReference type="GO" id="GO:0005737">
    <property type="term" value="C:cytoplasm"/>
    <property type="evidence" value="ECO:0007669"/>
    <property type="project" value="TreeGrafter"/>
</dbReference>
<dbReference type="Proteomes" id="UP000245119">
    <property type="component" value="Linkage Group LG1"/>
</dbReference>
<dbReference type="GO" id="GO:0034450">
    <property type="term" value="F:ubiquitin-ubiquitin ligase activity"/>
    <property type="evidence" value="ECO:0007669"/>
    <property type="project" value="InterPro"/>
</dbReference>
<feature type="compositionally biased region" description="Low complexity" evidence="6">
    <location>
        <begin position="407"/>
        <end position="422"/>
    </location>
</feature>
<evidence type="ECO:0000313" key="10">
    <source>
        <dbReference type="Proteomes" id="UP000245119"/>
    </source>
</evidence>
<dbReference type="PANTHER" id="PTHR13931">
    <property type="entry name" value="UBIQUITINATION FACTOR E4"/>
    <property type="match status" value="1"/>
</dbReference>
<evidence type="ECO:0000256" key="4">
    <source>
        <dbReference type="ARBA" id="ARBA00022786"/>
    </source>
</evidence>
<dbReference type="Pfam" id="PF10408">
    <property type="entry name" value="Ufd2P_core"/>
    <property type="match status" value="1"/>
</dbReference>
<evidence type="ECO:0000256" key="1">
    <source>
        <dbReference type="ARBA" id="ARBA00004123"/>
    </source>
</evidence>